<keyword evidence="1 4" id="KW-0812">Transmembrane</keyword>
<feature type="transmembrane region" description="Helical" evidence="4">
    <location>
        <begin position="158"/>
        <end position="179"/>
    </location>
</feature>
<feature type="domain" description="Major facilitator superfamily (MFS) profile" evidence="5">
    <location>
        <begin position="10"/>
        <end position="408"/>
    </location>
</feature>
<feature type="transmembrane region" description="Helical" evidence="4">
    <location>
        <begin position="77"/>
        <end position="95"/>
    </location>
</feature>
<dbReference type="InterPro" id="IPR020846">
    <property type="entry name" value="MFS_dom"/>
</dbReference>
<dbReference type="RefSeq" id="WP_345370349.1">
    <property type="nucleotide sequence ID" value="NZ_BAABJX010000021.1"/>
</dbReference>
<feature type="transmembrane region" description="Helical" evidence="4">
    <location>
        <begin position="135"/>
        <end position="152"/>
    </location>
</feature>
<evidence type="ECO:0000256" key="2">
    <source>
        <dbReference type="ARBA" id="ARBA00022989"/>
    </source>
</evidence>
<reference evidence="7" key="1">
    <citation type="journal article" date="2019" name="Int. J. Syst. Evol. Microbiol.">
        <title>The Global Catalogue of Microorganisms (GCM) 10K type strain sequencing project: providing services to taxonomists for standard genome sequencing and annotation.</title>
        <authorList>
            <consortium name="The Broad Institute Genomics Platform"/>
            <consortium name="The Broad Institute Genome Sequencing Center for Infectious Disease"/>
            <person name="Wu L."/>
            <person name="Ma J."/>
        </authorList>
    </citation>
    <scope>NUCLEOTIDE SEQUENCE [LARGE SCALE GENOMIC DNA]</scope>
    <source>
        <strain evidence="7">JCM 18326</strain>
    </source>
</reference>
<evidence type="ECO:0000313" key="6">
    <source>
        <dbReference type="EMBL" id="GAA4829600.1"/>
    </source>
</evidence>
<accession>A0ABP9D9Z5</accession>
<evidence type="ECO:0000313" key="7">
    <source>
        <dbReference type="Proteomes" id="UP001500298"/>
    </source>
</evidence>
<dbReference type="EMBL" id="BAABJX010000021">
    <property type="protein sequence ID" value="GAA4829600.1"/>
    <property type="molecule type" value="Genomic_DNA"/>
</dbReference>
<feature type="transmembrane region" description="Helical" evidence="4">
    <location>
        <begin position="290"/>
        <end position="310"/>
    </location>
</feature>
<keyword evidence="2 4" id="KW-1133">Transmembrane helix</keyword>
<organism evidence="6 7">
    <name type="scientific">Algivirga pacifica</name>
    <dbReference type="NCBI Taxonomy" id="1162670"/>
    <lineage>
        <taxon>Bacteria</taxon>
        <taxon>Pseudomonadati</taxon>
        <taxon>Bacteroidota</taxon>
        <taxon>Cytophagia</taxon>
        <taxon>Cytophagales</taxon>
        <taxon>Flammeovirgaceae</taxon>
        <taxon>Algivirga</taxon>
    </lineage>
</organism>
<feature type="transmembrane region" description="Helical" evidence="4">
    <location>
        <begin position="353"/>
        <end position="374"/>
    </location>
</feature>
<feature type="transmembrane region" description="Helical" evidence="4">
    <location>
        <begin position="101"/>
        <end position="123"/>
    </location>
</feature>
<dbReference type="SUPFAM" id="SSF103473">
    <property type="entry name" value="MFS general substrate transporter"/>
    <property type="match status" value="1"/>
</dbReference>
<dbReference type="PANTHER" id="PTHR11360:SF317">
    <property type="entry name" value="MAJOR FACILITATOR SUPERFAMILY (MFS) PROFILE DOMAIN-CONTAINING PROTEIN-RELATED"/>
    <property type="match status" value="1"/>
</dbReference>
<proteinExistence type="predicted"/>
<dbReference type="PROSITE" id="PS50850">
    <property type="entry name" value="MFS"/>
    <property type="match status" value="1"/>
</dbReference>
<keyword evidence="7" id="KW-1185">Reference proteome</keyword>
<name>A0ABP9D9Z5_9BACT</name>
<feature type="transmembrane region" description="Helical" evidence="4">
    <location>
        <begin position="48"/>
        <end position="65"/>
    </location>
</feature>
<dbReference type="InterPro" id="IPR050327">
    <property type="entry name" value="Proton-linked_MCT"/>
</dbReference>
<gene>
    <name evidence="6" type="ORF">GCM10023331_13570</name>
</gene>
<feature type="transmembrane region" description="Helical" evidence="4">
    <location>
        <begin position="316"/>
        <end position="341"/>
    </location>
</feature>
<feature type="transmembrane region" description="Helical" evidence="4">
    <location>
        <begin position="230"/>
        <end position="251"/>
    </location>
</feature>
<dbReference type="Gene3D" id="1.20.1250.20">
    <property type="entry name" value="MFS general substrate transporter like domains"/>
    <property type="match status" value="2"/>
</dbReference>
<feature type="transmembrane region" description="Helical" evidence="4">
    <location>
        <begin position="9"/>
        <end position="28"/>
    </location>
</feature>
<dbReference type="InterPro" id="IPR036259">
    <property type="entry name" value="MFS_trans_sf"/>
</dbReference>
<comment type="caution">
    <text evidence="6">The sequence shown here is derived from an EMBL/GenBank/DDBJ whole genome shotgun (WGS) entry which is preliminary data.</text>
</comment>
<dbReference type="InterPro" id="IPR011701">
    <property type="entry name" value="MFS"/>
</dbReference>
<sequence>MTEKIKNRWLIAASAVGIHISIGAVYAYSVLKKPLLEEIGWEFKQTAWAFSIAILFLGLSAAFLGRLVERIGPRKSGMLSASFYGAGLLLAGLSIQLESVYLFYLGYGVIGGIGLGVGYICPVSTLVKWFPDRRGLATGLAIMGFGFGALIASSVIQYLIGTVGLSFTFYILGVVYFTVMMSSAQYLAPPPAGWVPEGFNAEANGQPVKIIKKDLAQLTSIEALKTNRFYYLWIMLFINITCGIAVISVAAPLSQEIAGLTALAAAGMVGAMGLFNGLGRIGWASFSDIIGRPMTYTLFFAVQIVAFFLLPQTTNAYLFQGLVFLILTFYGGGFASIPAYIGDVFGTKNLSAIHGNILTAWAAAGLAGPQLAAYVRQTTGSYAQTLYIFAGLFVVALAVSILIQFDIKKVKKRQKMEADRKELEQILEDRYSELGELEHAEA</sequence>
<dbReference type="PANTHER" id="PTHR11360">
    <property type="entry name" value="MONOCARBOXYLATE TRANSPORTER"/>
    <property type="match status" value="1"/>
</dbReference>
<evidence type="ECO:0000256" key="1">
    <source>
        <dbReference type="ARBA" id="ARBA00022692"/>
    </source>
</evidence>
<evidence type="ECO:0000256" key="3">
    <source>
        <dbReference type="ARBA" id="ARBA00023136"/>
    </source>
</evidence>
<dbReference type="Pfam" id="PF07690">
    <property type="entry name" value="MFS_1"/>
    <property type="match status" value="1"/>
</dbReference>
<dbReference type="CDD" id="cd17353">
    <property type="entry name" value="MFS_OFA_like"/>
    <property type="match status" value="1"/>
</dbReference>
<dbReference type="Proteomes" id="UP001500298">
    <property type="component" value="Unassembled WGS sequence"/>
</dbReference>
<evidence type="ECO:0000256" key="4">
    <source>
        <dbReference type="SAM" id="Phobius"/>
    </source>
</evidence>
<evidence type="ECO:0000259" key="5">
    <source>
        <dbReference type="PROSITE" id="PS50850"/>
    </source>
</evidence>
<feature type="transmembrane region" description="Helical" evidence="4">
    <location>
        <begin position="257"/>
        <end position="278"/>
    </location>
</feature>
<feature type="transmembrane region" description="Helical" evidence="4">
    <location>
        <begin position="386"/>
        <end position="407"/>
    </location>
</feature>
<protein>
    <submittedName>
        <fullName evidence="6">OFA family MFS transporter</fullName>
    </submittedName>
</protein>
<keyword evidence="3 4" id="KW-0472">Membrane</keyword>